<feature type="compositionally biased region" description="Basic residues" evidence="1">
    <location>
        <begin position="276"/>
        <end position="290"/>
    </location>
</feature>
<feature type="region of interest" description="Disordered" evidence="1">
    <location>
        <begin position="121"/>
        <end position="172"/>
    </location>
</feature>
<dbReference type="AlphaFoldDB" id="A0AAV2IJX7"/>
<keyword evidence="3" id="KW-1185">Reference proteome</keyword>
<name>A0AAV2IJX7_LYMST</name>
<protein>
    <submittedName>
        <fullName evidence="2">Uncharacterized protein</fullName>
    </submittedName>
</protein>
<feature type="compositionally biased region" description="Basic and acidic residues" evidence="1">
    <location>
        <begin position="312"/>
        <end position="326"/>
    </location>
</feature>
<evidence type="ECO:0000256" key="1">
    <source>
        <dbReference type="SAM" id="MobiDB-lite"/>
    </source>
</evidence>
<accession>A0AAV2IJX7</accession>
<comment type="caution">
    <text evidence="2">The sequence shown here is derived from an EMBL/GenBank/DDBJ whole genome shotgun (WGS) entry which is preliminary data.</text>
</comment>
<gene>
    <name evidence="2" type="ORF">GSLYS_00020295001</name>
</gene>
<feature type="compositionally biased region" description="Polar residues" evidence="1">
    <location>
        <begin position="1"/>
        <end position="18"/>
    </location>
</feature>
<proteinExistence type="predicted"/>
<evidence type="ECO:0000313" key="3">
    <source>
        <dbReference type="Proteomes" id="UP001497497"/>
    </source>
</evidence>
<dbReference type="EMBL" id="CAXITT010000879">
    <property type="protein sequence ID" value="CAL1546918.1"/>
    <property type="molecule type" value="Genomic_DNA"/>
</dbReference>
<reference evidence="2 3" key="1">
    <citation type="submission" date="2024-04" db="EMBL/GenBank/DDBJ databases">
        <authorList>
            <consortium name="Genoscope - CEA"/>
            <person name="William W."/>
        </authorList>
    </citation>
    <scope>NUCLEOTIDE SEQUENCE [LARGE SCALE GENOMIC DNA]</scope>
</reference>
<feature type="compositionally biased region" description="Basic and acidic residues" evidence="1">
    <location>
        <begin position="78"/>
        <end position="90"/>
    </location>
</feature>
<dbReference type="Proteomes" id="UP001497497">
    <property type="component" value="Unassembled WGS sequence"/>
</dbReference>
<evidence type="ECO:0000313" key="2">
    <source>
        <dbReference type="EMBL" id="CAL1546918.1"/>
    </source>
</evidence>
<organism evidence="2 3">
    <name type="scientific">Lymnaea stagnalis</name>
    <name type="common">Great pond snail</name>
    <name type="synonym">Helix stagnalis</name>
    <dbReference type="NCBI Taxonomy" id="6523"/>
    <lineage>
        <taxon>Eukaryota</taxon>
        <taxon>Metazoa</taxon>
        <taxon>Spiralia</taxon>
        <taxon>Lophotrochozoa</taxon>
        <taxon>Mollusca</taxon>
        <taxon>Gastropoda</taxon>
        <taxon>Heterobranchia</taxon>
        <taxon>Euthyneura</taxon>
        <taxon>Panpulmonata</taxon>
        <taxon>Hygrophila</taxon>
        <taxon>Lymnaeoidea</taxon>
        <taxon>Lymnaeidae</taxon>
        <taxon>Lymnaea</taxon>
    </lineage>
</organism>
<feature type="region of interest" description="Disordered" evidence="1">
    <location>
        <begin position="1"/>
        <end position="20"/>
    </location>
</feature>
<feature type="compositionally biased region" description="Low complexity" evidence="1">
    <location>
        <begin position="134"/>
        <end position="153"/>
    </location>
</feature>
<feature type="compositionally biased region" description="Polar residues" evidence="1">
    <location>
        <begin position="295"/>
        <end position="310"/>
    </location>
</feature>
<sequence length="326" mass="35730">MTTSSMPTKESPSYSSARVQRASRINGIETARLQKTLGCFEQAMVHQCRLTNQQIRLLSVSMDYIQASSGHSPMAWCPERKPANTSEKADQPPFFLYGERIWTRKQRRLYKPFSAFYGSEPPADTDSSLARSPSALETESSSNANSATQTSGNISEEDPGGSHTPGDFAREFFTAPYPPRQRVTPHQDWEDDTSEVTKKIFKNQARASSGGHSSVYQSAGDVMIAQAARNVRGLVRQIRISGGAPAAQQDSESFLDRPRTRGGPGKGSPRGPDRPPRRRASVPGTPHRRPVSGPSRANTSASSPGRQPSAESLRRNDAEMGFKRYA</sequence>
<feature type="region of interest" description="Disordered" evidence="1">
    <location>
        <begin position="71"/>
        <end position="90"/>
    </location>
</feature>
<feature type="region of interest" description="Disordered" evidence="1">
    <location>
        <begin position="242"/>
        <end position="326"/>
    </location>
</feature>